<dbReference type="EMBL" id="CP092885">
    <property type="protein sequence ID" value="UYV83154.1"/>
    <property type="molecule type" value="Genomic_DNA"/>
</dbReference>
<dbReference type="Gene3D" id="1.10.10.1450">
    <property type="match status" value="1"/>
</dbReference>
<accession>A0ABY6LQL9</accession>
<organism evidence="2 3">
    <name type="scientific">Cordylochernes scorpioides</name>
    <dbReference type="NCBI Taxonomy" id="51811"/>
    <lineage>
        <taxon>Eukaryota</taxon>
        <taxon>Metazoa</taxon>
        <taxon>Ecdysozoa</taxon>
        <taxon>Arthropoda</taxon>
        <taxon>Chelicerata</taxon>
        <taxon>Arachnida</taxon>
        <taxon>Pseudoscorpiones</taxon>
        <taxon>Cheliferoidea</taxon>
        <taxon>Chernetidae</taxon>
        <taxon>Cordylochernes</taxon>
    </lineage>
</organism>
<dbReference type="Pfam" id="PF01359">
    <property type="entry name" value="Transposase_1"/>
    <property type="match status" value="1"/>
</dbReference>
<evidence type="ECO:0000313" key="3">
    <source>
        <dbReference type="Proteomes" id="UP001235939"/>
    </source>
</evidence>
<dbReference type="InterPro" id="IPR036397">
    <property type="entry name" value="RNaseH_sf"/>
</dbReference>
<name>A0ABY6LQL9_9ARAC</name>
<evidence type="ECO:0000259" key="1">
    <source>
        <dbReference type="PROSITE" id="PS50878"/>
    </source>
</evidence>
<dbReference type="Pfam" id="PF00078">
    <property type="entry name" value="RVT_1"/>
    <property type="match status" value="2"/>
</dbReference>
<dbReference type="CDD" id="cd01650">
    <property type="entry name" value="RT_nLTR_like"/>
    <property type="match status" value="1"/>
</dbReference>
<sequence length="1460" mass="169806">MYSDHLPLILKLTVQNTYENKSKVEEYGVTRYRWTAEGIKTFKQELKELQVVKISNLDSSVNTFTQRITEAMSTSGIMYSTKGATGKSKPWFDKTCYEMKKLTKESLKEYRRTNRKEDLESYALHRKKYLGLLDDKRKKYIQEKQEILRNIKDSKSFWKTIALFKRATKIQGEITVQEWHEFYCELMSIEEKEKISLISNLSKLFPTILRSRLNEWVERRNVIPENQAGFRRGRSCVDLIFTLTTLIQLSLRKKRGKLYVFFVDLRKAFDTVPHSLLWKKLTNLGVSYQFIHAIRNYYEQATVAVGWRGSITENIKIHSGVLQGEPLSPLLFILFMTDLIKMYDNSDLTSVYLPEFGDVHLLMYADDIAIIGESRINLQKKINILKEYLGENYMTLNESKSKVMVFRNGGKPSREDRWYWNGKPLLVTRRYNYLGYPLVSTTKTTQAANFFKGKALAAINATTPILAKSKINSLNSAMKLFDSIVMAVLMYAAPIWATEYKDLLDHIQDTFIRRFLNLPRYTPGYIIRPETGRVSLIITALKLTLKYWLRVLSMDTNRLPRICLTRMRQLSCATGAPIGFIKQLGNLLNNNGSSWLTYCNDPDSLRNAIPGILRTAIEQTIQNDLTRITQSKLYSHYRDIYTTFTTEEYFLSELPFPIIRLIAQFRTLSIFFREHHLILLRREDLKCTFCGSGITTEMLHYLFDCAALCEERRKLNDKTGQLCPSFPALINEISKNRKIQIVENFWSPWKMAISEPKSAHLREVLLFAFNWKKSATEAYRMLEEVYGDHALSKSQCYRWYKKFQSGNFELDNEPRGKPPQKFEDADLLGMTQKLSRWAPHELSERQQERRLVTCEGLLARHEKKSFLHRIVTSDEKWINFSNPRRQKSWGLPGQFPKQTPRPNCFGKKAMLCVWWDQTGVVYFEFLKPGETVNTSLYEQQMHSLREAHDNAPAQNVTVVKNTIKDLSWELLPHPLYLPDLAPSDYHLFTSLVHALKNQEFSNSDIRRKWLVDCFDSKGIEFFRQGIRKLPERWSEYTDVDLTCFCQRFHRGLGTLSLVPLRPFSYGVVFSGEVPRHPKSISDLLHGSTMSIAYALNEIVKIALEHKNKEYTAIIAVDLSLAFDNAWCPTVLKRLDEDNVQASIIKLLQSFLNNRRVRFRYSSNETHKKLSKGCPQGGAISPTIWNIILNDLLNNYSESNSEIIAYADDLTVICWGNNLTELRNTTGKVMGRILDWCGNNKLTVSEEKTKILYLFNSKIAAKIPNTITANRVEKLKIMGITFKNHRNKNKLDFVPHIDEIITKTNRASGYLIGLTGKAWGLDSKRRIELYKTLFRSSLTYGSTIWYNFIPKKVKDKLNSLQHKILKRSTQVYNSTSSNCTHIVARTPKLTDFIETNILKMNIGYKKSDPTKRKMISNFINQKFEEYYGGANDNFKGFFDTSRIPNYVQPNFYNVQFFYWTW</sequence>
<feature type="domain" description="Reverse transcriptase" evidence="1">
    <location>
        <begin position="132"/>
        <end position="425"/>
    </location>
</feature>
<dbReference type="Pfam" id="PF17906">
    <property type="entry name" value="HTH_48"/>
    <property type="match status" value="1"/>
</dbReference>
<proteinExistence type="predicted"/>
<protein>
    <submittedName>
        <fullName evidence="2">SETMAR</fullName>
    </submittedName>
</protein>
<dbReference type="InterPro" id="IPR052709">
    <property type="entry name" value="Transposase-MT_Hybrid"/>
</dbReference>
<dbReference type="Proteomes" id="UP001235939">
    <property type="component" value="Chromosome 23"/>
</dbReference>
<reference evidence="2 3" key="1">
    <citation type="submission" date="2022-03" db="EMBL/GenBank/DDBJ databases">
        <title>A chromosomal length assembly of Cordylochernes scorpioides.</title>
        <authorList>
            <person name="Zeh D."/>
            <person name="Zeh J."/>
        </authorList>
    </citation>
    <scope>NUCLEOTIDE SEQUENCE [LARGE SCALE GENOMIC DNA]</scope>
    <source>
        <strain evidence="2">IN4F17</strain>
        <tissue evidence="2">Whole Body</tissue>
    </source>
</reference>
<evidence type="ECO:0000313" key="2">
    <source>
        <dbReference type="EMBL" id="UYV83154.1"/>
    </source>
</evidence>
<dbReference type="InterPro" id="IPR043502">
    <property type="entry name" value="DNA/RNA_pol_sf"/>
</dbReference>
<keyword evidence="3" id="KW-1185">Reference proteome</keyword>
<dbReference type="PROSITE" id="PS50878">
    <property type="entry name" value="RT_POL"/>
    <property type="match status" value="2"/>
</dbReference>
<dbReference type="SUPFAM" id="SSF56672">
    <property type="entry name" value="DNA/RNA polymerases"/>
    <property type="match status" value="2"/>
</dbReference>
<dbReference type="InterPro" id="IPR041426">
    <property type="entry name" value="Mos1_HTH"/>
</dbReference>
<dbReference type="Gene3D" id="3.30.70.270">
    <property type="match status" value="2"/>
</dbReference>
<dbReference type="PANTHER" id="PTHR46060">
    <property type="entry name" value="MARINER MOS1 TRANSPOSASE-LIKE PROTEIN"/>
    <property type="match status" value="1"/>
</dbReference>
<dbReference type="InterPro" id="IPR000477">
    <property type="entry name" value="RT_dom"/>
</dbReference>
<gene>
    <name evidence="2" type="ORF">LAZ67_23000012</name>
</gene>
<dbReference type="PANTHER" id="PTHR46060:SF2">
    <property type="entry name" value="HISTONE-LYSINE N-METHYLTRANSFERASE SETMAR"/>
    <property type="match status" value="1"/>
</dbReference>
<dbReference type="Gene3D" id="3.30.420.10">
    <property type="entry name" value="Ribonuclease H-like superfamily/Ribonuclease H"/>
    <property type="match status" value="1"/>
</dbReference>
<feature type="domain" description="Reverse transcriptase" evidence="1">
    <location>
        <begin position="1046"/>
        <end position="1281"/>
    </location>
</feature>
<dbReference type="InterPro" id="IPR043128">
    <property type="entry name" value="Rev_trsase/Diguanyl_cyclase"/>
</dbReference>
<dbReference type="InterPro" id="IPR001888">
    <property type="entry name" value="Transposase_1"/>
</dbReference>